<evidence type="ECO:0000313" key="2">
    <source>
        <dbReference type="Proteomes" id="UP000238479"/>
    </source>
</evidence>
<dbReference type="InterPro" id="IPR034595">
    <property type="entry name" value="NDUFAF8"/>
</dbReference>
<dbReference type="EMBL" id="PDCK01000041">
    <property type="protein sequence ID" value="PRQ44425.1"/>
    <property type="molecule type" value="Genomic_DNA"/>
</dbReference>
<organism evidence="1 2">
    <name type="scientific">Rosa chinensis</name>
    <name type="common">China rose</name>
    <dbReference type="NCBI Taxonomy" id="74649"/>
    <lineage>
        <taxon>Eukaryota</taxon>
        <taxon>Viridiplantae</taxon>
        <taxon>Streptophyta</taxon>
        <taxon>Embryophyta</taxon>
        <taxon>Tracheophyta</taxon>
        <taxon>Spermatophyta</taxon>
        <taxon>Magnoliopsida</taxon>
        <taxon>eudicotyledons</taxon>
        <taxon>Gunneridae</taxon>
        <taxon>Pentapetalae</taxon>
        <taxon>rosids</taxon>
        <taxon>fabids</taxon>
        <taxon>Rosales</taxon>
        <taxon>Rosaceae</taxon>
        <taxon>Rosoideae</taxon>
        <taxon>Rosoideae incertae sedis</taxon>
        <taxon>Rosa</taxon>
    </lineage>
</organism>
<dbReference type="PANTHER" id="PTHR34561">
    <property type="entry name" value="NADH DEHYDROGENASE [UBIQUINONE] 1 ALPHA SUBCOMPLEX ASSEMBLY FACTOR 8"/>
    <property type="match status" value="1"/>
</dbReference>
<name>A0A2P6RDE1_ROSCH</name>
<reference evidence="1 2" key="1">
    <citation type="journal article" date="2018" name="Nat. Genet.">
        <title>The Rosa genome provides new insights in the design of modern roses.</title>
        <authorList>
            <person name="Bendahmane M."/>
        </authorList>
    </citation>
    <scope>NUCLEOTIDE SEQUENCE [LARGE SCALE GENOMIC DNA]</scope>
    <source>
        <strain evidence="2">cv. Old Blush</strain>
    </source>
</reference>
<sequence>MKDKKSASKLQRILVTCAAQAREYGGCVAAKVPQVERDMCLKEFLALKSCMQNVLRGKV</sequence>
<dbReference type="OMA" id="MQNMVLY"/>
<dbReference type="GO" id="GO:0005739">
    <property type="term" value="C:mitochondrion"/>
    <property type="evidence" value="ECO:0007669"/>
    <property type="project" value="InterPro"/>
</dbReference>
<comment type="caution">
    <text evidence="1">The sequence shown here is derived from an EMBL/GenBank/DDBJ whole genome shotgun (WGS) entry which is preliminary data.</text>
</comment>
<evidence type="ECO:0000313" key="1">
    <source>
        <dbReference type="EMBL" id="PRQ44425.1"/>
    </source>
</evidence>
<dbReference type="STRING" id="74649.A0A2P6RDE1"/>
<proteinExistence type="predicted"/>
<keyword evidence="2" id="KW-1185">Reference proteome</keyword>
<protein>
    <submittedName>
        <fullName evidence="1">Uncharacterized protein</fullName>
    </submittedName>
</protein>
<dbReference type="AlphaFoldDB" id="A0A2P6RDE1"/>
<gene>
    <name evidence="1" type="ORF">RchiOBHm_Chr3g0479131</name>
</gene>
<accession>A0A2P6RDE1</accession>
<dbReference type="Gramene" id="PRQ44425">
    <property type="protein sequence ID" value="PRQ44425"/>
    <property type="gene ID" value="RchiOBHm_Chr3g0479131"/>
</dbReference>
<dbReference type="PANTHER" id="PTHR34561:SF1">
    <property type="entry name" value="NADH DEHYDROGENASE [UBIQUINONE] 1 ALPHA SUBCOMPLEX ASSEMBLY FACTOR 8"/>
    <property type="match status" value="1"/>
</dbReference>
<dbReference type="GO" id="GO:0032981">
    <property type="term" value="P:mitochondrial respiratory chain complex I assembly"/>
    <property type="evidence" value="ECO:0007669"/>
    <property type="project" value="InterPro"/>
</dbReference>
<dbReference type="Proteomes" id="UP000238479">
    <property type="component" value="Chromosome 3"/>
</dbReference>